<accession>A0ABQ8S2W4</accession>
<keyword evidence="1" id="KW-0472">Membrane</keyword>
<protein>
    <submittedName>
        <fullName evidence="2">Uncharacterized protein</fullName>
    </submittedName>
</protein>
<feature type="transmembrane region" description="Helical" evidence="1">
    <location>
        <begin position="12"/>
        <end position="31"/>
    </location>
</feature>
<sequence length="199" mass="23796">MNWFRLISRCKNIFHLALVILILSLNWFRLISRYKNIFQLALVFFVFVRELVSSDFTLQEYISSGARHLRHPPYSQTLLTYVPLSKLESKFHNHKEQPYRRSPVESFIRNLRFLRGSSHSDEQHYVEVCRLGSEPEYDSRLHLSADHLNYPWKEVIFSDDVFINYSTGPVQVYRPKQSKRFDPEYVVQRQRSVCLSMSM</sequence>
<name>A0ABQ8S2W4_PERAM</name>
<dbReference type="EMBL" id="JAJSOF020000037">
    <property type="protein sequence ID" value="KAJ4428353.1"/>
    <property type="molecule type" value="Genomic_DNA"/>
</dbReference>
<keyword evidence="1" id="KW-0812">Transmembrane</keyword>
<gene>
    <name evidence="2" type="ORF">ANN_24372</name>
</gene>
<evidence type="ECO:0000256" key="1">
    <source>
        <dbReference type="SAM" id="Phobius"/>
    </source>
</evidence>
<keyword evidence="1" id="KW-1133">Transmembrane helix</keyword>
<proteinExistence type="predicted"/>
<organism evidence="2 3">
    <name type="scientific">Periplaneta americana</name>
    <name type="common">American cockroach</name>
    <name type="synonym">Blatta americana</name>
    <dbReference type="NCBI Taxonomy" id="6978"/>
    <lineage>
        <taxon>Eukaryota</taxon>
        <taxon>Metazoa</taxon>
        <taxon>Ecdysozoa</taxon>
        <taxon>Arthropoda</taxon>
        <taxon>Hexapoda</taxon>
        <taxon>Insecta</taxon>
        <taxon>Pterygota</taxon>
        <taxon>Neoptera</taxon>
        <taxon>Polyneoptera</taxon>
        <taxon>Dictyoptera</taxon>
        <taxon>Blattodea</taxon>
        <taxon>Blattoidea</taxon>
        <taxon>Blattidae</taxon>
        <taxon>Blattinae</taxon>
        <taxon>Periplaneta</taxon>
    </lineage>
</organism>
<keyword evidence="3" id="KW-1185">Reference proteome</keyword>
<evidence type="ECO:0000313" key="3">
    <source>
        <dbReference type="Proteomes" id="UP001148838"/>
    </source>
</evidence>
<dbReference type="Proteomes" id="UP001148838">
    <property type="component" value="Unassembled WGS sequence"/>
</dbReference>
<comment type="caution">
    <text evidence="2">The sequence shown here is derived from an EMBL/GenBank/DDBJ whole genome shotgun (WGS) entry which is preliminary data.</text>
</comment>
<reference evidence="2 3" key="1">
    <citation type="journal article" date="2022" name="Allergy">
        <title>Genome assembly and annotation of Periplaneta americana reveal a comprehensive cockroach allergen profile.</title>
        <authorList>
            <person name="Wang L."/>
            <person name="Xiong Q."/>
            <person name="Saelim N."/>
            <person name="Wang L."/>
            <person name="Nong W."/>
            <person name="Wan A.T."/>
            <person name="Shi M."/>
            <person name="Liu X."/>
            <person name="Cao Q."/>
            <person name="Hui J.H.L."/>
            <person name="Sookrung N."/>
            <person name="Leung T.F."/>
            <person name="Tungtrongchitr A."/>
            <person name="Tsui S.K.W."/>
        </authorList>
    </citation>
    <scope>NUCLEOTIDE SEQUENCE [LARGE SCALE GENOMIC DNA]</scope>
    <source>
        <strain evidence="2">PWHHKU_190912</strain>
    </source>
</reference>
<evidence type="ECO:0000313" key="2">
    <source>
        <dbReference type="EMBL" id="KAJ4428353.1"/>
    </source>
</evidence>